<dbReference type="VEuPathDB" id="AmoebaDB:EHI_017750"/>
<organism evidence="2 3">
    <name type="scientific">Entamoeba histolytica</name>
    <dbReference type="NCBI Taxonomy" id="5759"/>
    <lineage>
        <taxon>Eukaryota</taxon>
        <taxon>Amoebozoa</taxon>
        <taxon>Evosea</taxon>
        <taxon>Archamoebae</taxon>
        <taxon>Mastigamoebida</taxon>
        <taxon>Entamoebidae</taxon>
        <taxon>Entamoeba</taxon>
    </lineage>
</organism>
<name>A0A5K1V192_ENTHI</name>
<feature type="signal peptide" evidence="1">
    <location>
        <begin position="1"/>
        <end position="17"/>
    </location>
</feature>
<keyword evidence="1" id="KW-0732">Signal</keyword>
<dbReference type="AlphaFoldDB" id="A0A5K1V192"/>
<proteinExistence type="predicted"/>
<dbReference type="VEuPathDB" id="AmoebaDB:EHI5A_149830"/>
<dbReference type="VEuPathDB" id="AmoebaDB:EHI7A_112570"/>
<dbReference type="VEuPathDB" id="AmoebaDB:EHI8A_061520"/>
<evidence type="ECO:0000313" key="3">
    <source>
        <dbReference type="Proteomes" id="UP000078387"/>
    </source>
</evidence>
<reference evidence="2 3" key="1">
    <citation type="submission" date="2016-05" db="EMBL/GenBank/DDBJ databases">
        <title>First whole genome sequencing of Entamoeba histolytica HM1:IMSS-clone-6.</title>
        <authorList>
            <person name="Mukherjee Avik.K."/>
            <person name="Izumyama S."/>
            <person name="Nakada-Tsukui K."/>
            <person name="Nozaki T."/>
        </authorList>
    </citation>
    <scope>NUCLEOTIDE SEQUENCE [LARGE SCALE GENOMIC DNA]</scope>
    <source>
        <strain evidence="2 3">HM1:IMSS clone 6</strain>
    </source>
</reference>
<accession>A0A5K1V192</accession>
<evidence type="ECO:0000256" key="1">
    <source>
        <dbReference type="SAM" id="SignalP"/>
    </source>
</evidence>
<dbReference type="EMBL" id="BDEQ01000001">
    <property type="protein sequence ID" value="GAT95862.1"/>
    <property type="molecule type" value="Genomic_DNA"/>
</dbReference>
<sequence length="179" mass="20739">MKFFGIVFLVFIASALAQSTGFWTPTLYKIRERLSEVAIRIDEVEDDERHYGNLIDKSIVDLKSAITKREKYTIGRRLTHLRAKLVVFNQKKLLLLRALKRIVSAVPRKFRAKMIRSLKIEKRFVAIRDIERDAKRILSPKKAITHKSSTKKTLKRLGHGIAKNVKTVKTTKISKIKKN</sequence>
<gene>
    <name evidence="2" type="ORF">CL6EHI_017750</name>
</gene>
<dbReference type="OMA" id="MKFIGIV"/>
<dbReference type="VEuPathDB" id="AmoebaDB:KM1_315890"/>
<evidence type="ECO:0000313" key="2">
    <source>
        <dbReference type="EMBL" id="GAT95862.1"/>
    </source>
</evidence>
<protein>
    <submittedName>
        <fullName evidence="2">Uncharacterized protein</fullName>
    </submittedName>
</protein>
<comment type="caution">
    <text evidence="2">The sequence shown here is derived from an EMBL/GenBank/DDBJ whole genome shotgun (WGS) entry which is preliminary data.</text>
</comment>
<dbReference type="Proteomes" id="UP000078387">
    <property type="component" value="Unassembled WGS sequence"/>
</dbReference>
<feature type="chain" id="PRO_5023807900" evidence="1">
    <location>
        <begin position="18"/>
        <end position="179"/>
    </location>
</feature>